<dbReference type="Gene3D" id="1.10.150.130">
    <property type="match status" value="1"/>
</dbReference>
<evidence type="ECO:0008006" key="6">
    <source>
        <dbReference type="Google" id="ProtNLM"/>
    </source>
</evidence>
<feature type="region of interest" description="Disordered" evidence="3">
    <location>
        <begin position="407"/>
        <end position="427"/>
    </location>
</feature>
<keyword evidence="1" id="KW-0238">DNA-binding</keyword>
<evidence type="ECO:0000256" key="3">
    <source>
        <dbReference type="SAM" id="MobiDB-lite"/>
    </source>
</evidence>
<gene>
    <name evidence="4" type="ORF">XELAEV_18031137mg</name>
</gene>
<dbReference type="InterPro" id="IPR010998">
    <property type="entry name" value="Integrase_recombinase_N"/>
</dbReference>
<sequence>MGGPIGCLILNPTGSWICSRMHPEHWALGHILRAPVGQVSGAGARSGHPGNTLPGPRLASSIIGMLDLVERSLVPSTWARYKKTWEEWFRLETELGMEGEEVDRMGLMAWMLVTDFEKRVSVAGIGKKMAALTFLFKLMGWRDITKEFVVKQAIKGYGREKVTVDRRRPITLNILEGLFEVLKNVVRSSFEASLFRVAFSWAFFGAFRIGELVSNNRSAGGGVRYEDVQAHAQGLTIQIRNSKTDKNGKGLRVQLMEVGGCSTCPIRCFQEYVSRRPQKMGSFLIHDDGSCLLRFQFIAVFRKAMAVLGLEVKEYGSHSFRIGAATEAARWGLGEDTIRRIGRWESNRFKLAFAVQNLAAGTLIHPSGSRQGKDSSRGAADGFLGGAGKGEVDGGWRPVLVGVSSNGHKGGRIDRAPEHHAVTCGGQ</sequence>
<evidence type="ECO:0000256" key="1">
    <source>
        <dbReference type="ARBA" id="ARBA00023125"/>
    </source>
</evidence>
<organism evidence="4 5">
    <name type="scientific">Xenopus laevis</name>
    <name type="common">African clawed frog</name>
    <dbReference type="NCBI Taxonomy" id="8355"/>
    <lineage>
        <taxon>Eukaryota</taxon>
        <taxon>Metazoa</taxon>
        <taxon>Chordata</taxon>
        <taxon>Craniata</taxon>
        <taxon>Vertebrata</taxon>
        <taxon>Euteleostomi</taxon>
        <taxon>Amphibia</taxon>
        <taxon>Batrachia</taxon>
        <taxon>Anura</taxon>
        <taxon>Pipoidea</taxon>
        <taxon>Pipidae</taxon>
        <taxon>Xenopodinae</taxon>
        <taxon>Xenopus</taxon>
        <taxon>Xenopus</taxon>
    </lineage>
</organism>
<dbReference type="GO" id="GO:0015074">
    <property type="term" value="P:DNA integration"/>
    <property type="evidence" value="ECO:0007669"/>
    <property type="project" value="InterPro"/>
</dbReference>
<protein>
    <recommendedName>
        <fullName evidence="6">Tyr recombinase domain-containing protein</fullName>
    </recommendedName>
</protein>
<dbReference type="PANTHER" id="PTHR34605:SF8">
    <property type="entry name" value="FILAGGRIN-2-LIKE ISOFORM X1"/>
    <property type="match status" value="1"/>
</dbReference>
<evidence type="ECO:0000313" key="4">
    <source>
        <dbReference type="EMBL" id="OCT75951.1"/>
    </source>
</evidence>
<name>A0A974CNL4_XENLA</name>
<evidence type="ECO:0000313" key="5">
    <source>
        <dbReference type="Proteomes" id="UP000694892"/>
    </source>
</evidence>
<dbReference type="InterPro" id="IPR013762">
    <property type="entry name" value="Integrase-like_cat_sf"/>
</dbReference>
<accession>A0A974CNL4</accession>
<dbReference type="InterPro" id="IPR052925">
    <property type="entry name" value="Phage_Integrase-like_Recomb"/>
</dbReference>
<dbReference type="InterPro" id="IPR011010">
    <property type="entry name" value="DNA_brk_join_enz"/>
</dbReference>
<evidence type="ECO:0000256" key="2">
    <source>
        <dbReference type="ARBA" id="ARBA00023172"/>
    </source>
</evidence>
<dbReference type="Proteomes" id="UP000694892">
    <property type="component" value="Chromosome 6L"/>
</dbReference>
<dbReference type="AlphaFoldDB" id="A0A974CNL4"/>
<proteinExistence type="predicted"/>
<keyword evidence="2" id="KW-0233">DNA recombination</keyword>
<dbReference type="Gene3D" id="1.10.443.10">
    <property type="entry name" value="Intergrase catalytic core"/>
    <property type="match status" value="1"/>
</dbReference>
<reference evidence="5" key="1">
    <citation type="journal article" date="2016" name="Nature">
        <title>Genome evolution in the allotetraploid frog Xenopus laevis.</title>
        <authorList>
            <person name="Session A.M."/>
            <person name="Uno Y."/>
            <person name="Kwon T."/>
            <person name="Chapman J.A."/>
            <person name="Toyoda A."/>
            <person name="Takahashi S."/>
            <person name="Fukui A."/>
            <person name="Hikosaka A."/>
            <person name="Suzuki A."/>
            <person name="Kondo M."/>
            <person name="van Heeringen S.J."/>
            <person name="Quigley I."/>
            <person name="Heinz S."/>
            <person name="Ogino H."/>
            <person name="Ochi H."/>
            <person name="Hellsten U."/>
            <person name="Lyons J.B."/>
            <person name="Simakov O."/>
            <person name="Putnam N."/>
            <person name="Stites J."/>
            <person name="Kuroki Y."/>
            <person name="Tanaka T."/>
            <person name="Michiue T."/>
            <person name="Watanabe M."/>
            <person name="Bogdanovic O."/>
            <person name="Lister R."/>
            <person name="Georgiou G."/>
            <person name="Paranjpe S.S."/>
            <person name="van Kruijsbergen I."/>
            <person name="Shu S."/>
            <person name="Carlson J."/>
            <person name="Kinoshita T."/>
            <person name="Ohta Y."/>
            <person name="Mawaribuchi S."/>
            <person name="Jenkins J."/>
            <person name="Grimwood J."/>
            <person name="Schmutz J."/>
            <person name="Mitros T."/>
            <person name="Mozaffari S.V."/>
            <person name="Suzuki Y."/>
            <person name="Haramoto Y."/>
            <person name="Yamamoto T.S."/>
            <person name="Takagi C."/>
            <person name="Heald R."/>
            <person name="Miller K."/>
            <person name="Haudenschild C."/>
            <person name="Kitzman J."/>
            <person name="Nakayama T."/>
            <person name="Izutsu Y."/>
            <person name="Robert J."/>
            <person name="Fortriede J."/>
            <person name="Burns K."/>
            <person name="Lotay V."/>
            <person name="Karimi K."/>
            <person name="Yasuoka Y."/>
            <person name="Dichmann D.S."/>
            <person name="Flajnik M.F."/>
            <person name="Houston D.W."/>
            <person name="Shendure J."/>
            <person name="DuPasquier L."/>
            <person name="Vize P.D."/>
            <person name="Zorn A.M."/>
            <person name="Ito M."/>
            <person name="Marcotte E.M."/>
            <person name="Wallingford J.B."/>
            <person name="Ito Y."/>
            <person name="Asashima M."/>
            <person name="Ueno N."/>
            <person name="Matsuda Y."/>
            <person name="Veenstra G.J."/>
            <person name="Fujiyama A."/>
            <person name="Harland R.M."/>
            <person name="Taira M."/>
            <person name="Rokhsar D.S."/>
        </authorList>
    </citation>
    <scope>NUCLEOTIDE SEQUENCE [LARGE SCALE GENOMIC DNA]</scope>
    <source>
        <strain evidence="5">J</strain>
    </source>
</reference>
<dbReference type="EMBL" id="CM004476">
    <property type="protein sequence ID" value="OCT75951.1"/>
    <property type="molecule type" value="Genomic_DNA"/>
</dbReference>
<dbReference type="PANTHER" id="PTHR34605">
    <property type="entry name" value="PHAGE_INTEGRASE DOMAIN-CONTAINING PROTEIN"/>
    <property type="match status" value="1"/>
</dbReference>
<feature type="compositionally biased region" description="Basic and acidic residues" evidence="3">
    <location>
        <begin position="411"/>
        <end position="421"/>
    </location>
</feature>
<dbReference type="GO" id="GO:0003677">
    <property type="term" value="F:DNA binding"/>
    <property type="evidence" value="ECO:0007669"/>
    <property type="project" value="UniProtKB-KW"/>
</dbReference>
<dbReference type="GO" id="GO:0006310">
    <property type="term" value="P:DNA recombination"/>
    <property type="evidence" value="ECO:0007669"/>
    <property type="project" value="UniProtKB-KW"/>
</dbReference>
<dbReference type="SUPFAM" id="SSF56349">
    <property type="entry name" value="DNA breaking-rejoining enzymes"/>
    <property type="match status" value="1"/>
</dbReference>